<dbReference type="Proteomes" id="UP001055102">
    <property type="component" value="Unassembled WGS sequence"/>
</dbReference>
<gene>
    <name evidence="2" type="ORF">AOPFMNJM_2853</name>
</gene>
<dbReference type="Gene3D" id="2.40.110.10">
    <property type="entry name" value="Butyryl-CoA Dehydrogenase, subunit A, domain 2"/>
    <property type="match status" value="1"/>
</dbReference>
<dbReference type="InterPro" id="IPR013786">
    <property type="entry name" value="AcylCoA_DH/ox_N"/>
</dbReference>
<evidence type="ECO:0000313" key="2">
    <source>
        <dbReference type="EMBL" id="GJE07524.1"/>
    </source>
</evidence>
<comment type="caution">
    <text evidence="2">The sequence shown here is derived from an EMBL/GenBank/DDBJ whole genome shotgun (WGS) entry which is preliminary data.</text>
</comment>
<accession>A0ABQ4T0H8</accession>
<dbReference type="InterPro" id="IPR009100">
    <property type="entry name" value="AcylCoA_DH/oxidase_NM_dom_sf"/>
</dbReference>
<dbReference type="Gene3D" id="1.10.540.10">
    <property type="entry name" value="Acyl-CoA dehydrogenase/oxidase, N-terminal domain"/>
    <property type="match status" value="1"/>
</dbReference>
<dbReference type="Gene3D" id="1.20.140.10">
    <property type="entry name" value="Butyryl-CoA Dehydrogenase, subunit A, domain 3"/>
    <property type="match status" value="1"/>
</dbReference>
<organism evidence="2 3">
    <name type="scientific">Methylobacterium jeotgali</name>
    <dbReference type="NCBI Taxonomy" id="381630"/>
    <lineage>
        <taxon>Bacteria</taxon>
        <taxon>Pseudomonadati</taxon>
        <taxon>Pseudomonadota</taxon>
        <taxon>Alphaproteobacteria</taxon>
        <taxon>Hyphomicrobiales</taxon>
        <taxon>Methylobacteriaceae</taxon>
        <taxon>Methylobacterium</taxon>
    </lineage>
</organism>
<dbReference type="InterPro" id="IPR037069">
    <property type="entry name" value="AcylCoA_DH/ox_N_sf"/>
</dbReference>
<proteinExistence type="predicted"/>
<reference evidence="2" key="1">
    <citation type="journal article" date="2021" name="Front. Microbiol.">
        <title>Comprehensive Comparative Genomics and Phenotyping of Methylobacterium Species.</title>
        <authorList>
            <person name="Alessa O."/>
            <person name="Ogura Y."/>
            <person name="Fujitani Y."/>
            <person name="Takami H."/>
            <person name="Hayashi T."/>
            <person name="Sahin N."/>
            <person name="Tani A."/>
        </authorList>
    </citation>
    <scope>NUCLEOTIDE SEQUENCE</scope>
    <source>
        <strain evidence="2">LMG 23639</strain>
    </source>
</reference>
<dbReference type="EMBL" id="BPQR01000046">
    <property type="protein sequence ID" value="GJE07524.1"/>
    <property type="molecule type" value="Genomic_DNA"/>
</dbReference>
<protein>
    <submittedName>
        <fullName evidence="2">Cyclohex-1-ene-1-carbonyl-CoA dehydrogenase</fullName>
    </submittedName>
</protein>
<dbReference type="PIRSF" id="PIRSF016578">
    <property type="entry name" value="HsaA"/>
    <property type="match status" value="1"/>
</dbReference>
<dbReference type="InterPro" id="IPR046373">
    <property type="entry name" value="Acyl-CoA_Oxase/DH_mid-dom_sf"/>
</dbReference>
<dbReference type="RefSeq" id="WP_238276735.1">
    <property type="nucleotide sequence ID" value="NZ_BPQR01000046.1"/>
</dbReference>
<dbReference type="SUPFAM" id="SSF56645">
    <property type="entry name" value="Acyl-CoA dehydrogenase NM domain-like"/>
    <property type="match status" value="1"/>
</dbReference>
<name>A0ABQ4T0H8_9HYPH</name>
<evidence type="ECO:0000259" key="1">
    <source>
        <dbReference type="Pfam" id="PF02771"/>
    </source>
</evidence>
<keyword evidence="3" id="KW-1185">Reference proteome</keyword>
<dbReference type="PANTHER" id="PTHR43884:SF12">
    <property type="entry name" value="ISOVALERYL-COA DEHYDROGENASE, MITOCHONDRIAL-RELATED"/>
    <property type="match status" value="1"/>
</dbReference>
<dbReference type="Pfam" id="PF02771">
    <property type="entry name" value="Acyl-CoA_dh_N"/>
    <property type="match status" value="1"/>
</dbReference>
<dbReference type="PANTHER" id="PTHR43884">
    <property type="entry name" value="ACYL-COA DEHYDROGENASE"/>
    <property type="match status" value="1"/>
</dbReference>
<dbReference type="SUPFAM" id="SSF47203">
    <property type="entry name" value="Acyl-CoA dehydrogenase C-terminal domain-like"/>
    <property type="match status" value="1"/>
</dbReference>
<dbReference type="InterPro" id="IPR036250">
    <property type="entry name" value="AcylCo_DH-like_C"/>
</dbReference>
<feature type="domain" description="Acyl-CoA dehydrogenase/oxidase N-terminal" evidence="1">
    <location>
        <begin position="20"/>
        <end position="107"/>
    </location>
</feature>
<reference evidence="2" key="2">
    <citation type="submission" date="2021-08" db="EMBL/GenBank/DDBJ databases">
        <authorList>
            <person name="Tani A."/>
            <person name="Ola A."/>
            <person name="Ogura Y."/>
            <person name="Katsura K."/>
            <person name="Hayashi T."/>
        </authorList>
    </citation>
    <scope>NUCLEOTIDE SEQUENCE</scope>
    <source>
        <strain evidence="2">LMG 23639</strain>
    </source>
</reference>
<evidence type="ECO:0000313" key="3">
    <source>
        <dbReference type="Proteomes" id="UP001055102"/>
    </source>
</evidence>
<sequence>MTIQYPNPTSPLAGADDIRARAAAAAAVARLHAEAVDRDGRFPAEAIEALKTGRLLGVGIPIALGGEGASVEALAEVAYVLGKACSSTAMIFAMHQTKVACLVRHGQGAAWIEGAMRRIAGEQLLMASSTTEGQGGGNVRSSAAAVEVDGDSVALDRAATVISYGAQADGIVTVARRASEAAASDQVLCVFFREDYTLETVSGWETLGMRGTCSAGFRLRAKGSPEQVLPARYGEIHGRTMTPVSHILWSSAWAGIAAAAVERAQAFTRVAARGAGGQMPPGAVHYARAVSSLRQARALIAQAIDRYEAAAPESLDALDAQTALTMLKVEVSELALAATNGALRANGLAGYRQDGDFSIGRQLRDLLSAPVMIHNDRILANLATATLMAPVAASLRA</sequence>